<dbReference type="InterPro" id="IPR036465">
    <property type="entry name" value="vWFA_dom_sf"/>
</dbReference>
<accession>A0A7S1ZI26</accession>
<evidence type="ECO:0000313" key="2">
    <source>
        <dbReference type="EMBL" id="CAD9339378.1"/>
    </source>
</evidence>
<name>A0A7S1ZI26_TRICV</name>
<feature type="compositionally biased region" description="Low complexity" evidence="1">
    <location>
        <begin position="12"/>
        <end position="32"/>
    </location>
</feature>
<proteinExistence type="predicted"/>
<sequence length="394" mass="44572">MERDPYPYSYDSARPPAHAHSASRQSAGDRSISLRSRRLDSPITQDQIDRLEEQGFPNGLALALAESVNSFPLRVWVVDNSGSMAASDGHRIVETSKKNDLKFVQCTRWKELTETVMYHARLAALLNAPTVFRMLNDIPVHMGPSQFGIADKGGAYVQQDLQVAMDVMSRASPAGVTPLSRHVREIRQDVAELAPKLVRRGQKVVVILATDGLPTDEAGNGDEFYKRDFVDALRSLEGLPVWIVVRLCTDSEEVVQYYNNLDKQLEFSVEVLDDFTQEANEVHARNGWLNYSLPLHRCREMGFHNRIMDLLDERALTLGELRDLCLLLFGHEHADGVPDPEADFKGFQKSIEGILEMSEAGRNQWDPLRKKVLPFVDLKKMKRSYFGSKWNVFS</sequence>
<organism evidence="2">
    <name type="scientific">Trieres chinensis</name>
    <name type="common">Marine centric diatom</name>
    <name type="synonym">Odontella sinensis</name>
    <dbReference type="NCBI Taxonomy" id="1514140"/>
    <lineage>
        <taxon>Eukaryota</taxon>
        <taxon>Sar</taxon>
        <taxon>Stramenopiles</taxon>
        <taxon>Ochrophyta</taxon>
        <taxon>Bacillariophyta</taxon>
        <taxon>Mediophyceae</taxon>
        <taxon>Biddulphiophycidae</taxon>
        <taxon>Eupodiscales</taxon>
        <taxon>Parodontellaceae</taxon>
        <taxon>Trieres</taxon>
    </lineage>
</organism>
<gene>
    <name evidence="2" type="ORF">OSIN01602_LOCUS10114</name>
</gene>
<dbReference type="SUPFAM" id="SSF53300">
    <property type="entry name" value="vWA-like"/>
    <property type="match status" value="1"/>
</dbReference>
<dbReference type="AlphaFoldDB" id="A0A7S1ZI26"/>
<protein>
    <recommendedName>
        <fullName evidence="3">VWFA domain-containing protein</fullName>
    </recommendedName>
</protein>
<evidence type="ECO:0008006" key="3">
    <source>
        <dbReference type="Google" id="ProtNLM"/>
    </source>
</evidence>
<evidence type="ECO:0000256" key="1">
    <source>
        <dbReference type="SAM" id="MobiDB-lite"/>
    </source>
</evidence>
<dbReference type="EMBL" id="HBGO01017743">
    <property type="protein sequence ID" value="CAD9339378.1"/>
    <property type="molecule type" value="Transcribed_RNA"/>
</dbReference>
<feature type="region of interest" description="Disordered" evidence="1">
    <location>
        <begin position="1"/>
        <end position="32"/>
    </location>
</feature>
<reference evidence="2" key="1">
    <citation type="submission" date="2021-01" db="EMBL/GenBank/DDBJ databases">
        <authorList>
            <person name="Corre E."/>
            <person name="Pelletier E."/>
            <person name="Niang G."/>
            <person name="Scheremetjew M."/>
            <person name="Finn R."/>
            <person name="Kale V."/>
            <person name="Holt S."/>
            <person name="Cochrane G."/>
            <person name="Meng A."/>
            <person name="Brown T."/>
            <person name="Cohen L."/>
        </authorList>
    </citation>
    <scope>NUCLEOTIDE SEQUENCE</scope>
    <source>
        <strain evidence="2">Grunow 1884</strain>
    </source>
</reference>